<protein>
    <submittedName>
        <fullName evidence="2">Uncharacterized protein</fullName>
    </submittedName>
</protein>
<proteinExistence type="predicted"/>
<gene>
    <name evidence="2" type="ORF">FHS34_006161</name>
</gene>
<accession>A0A7W9PZS1</accession>
<dbReference type="EMBL" id="JACHJK010000013">
    <property type="protein sequence ID" value="MBB5930654.1"/>
    <property type="molecule type" value="Genomic_DNA"/>
</dbReference>
<dbReference type="AlphaFoldDB" id="A0A7W9PZS1"/>
<feature type="compositionally biased region" description="Basic and acidic residues" evidence="1">
    <location>
        <begin position="33"/>
        <end position="48"/>
    </location>
</feature>
<dbReference type="RefSeq" id="WP_184971329.1">
    <property type="nucleotide sequence ID" value="NZ_BAAAWF010000036.1"/>
</dbReference>
<evidence type="ECO:0000313" key="3">
    <source>
        <dbReference type="Proteomes" id="UP000585836"/>
    </source>
</evidence>
<organism evidence="2 3">
    <name type="scientific">Streptomyces echinatus</name>
    <dbReference type="NCBI Taxonomy" id="67293"/>
    <lineage>
        <taxon>Bacteria</taxon>
        <taxon>Bacillati</taxon>
        <taxon>Actinomycetota</taxon>
        <taxon>Actinomycetes</taxon>
        <taxon>Kitasatosporales</taxon>
        <taxon>Streptomycetaceae</taxon>
        <taxon>Streptomyces</taxon>
    </lineage>
</organism>
<sequence>MPYRGVDIPGDLPSLGTDLGQGLGLFEAARSDGEHHLDRTDDEAHREMVLLGQQAA</sequence>
<reference evidence="2 3" key="1">
    <citation type="submission" date="2020-08" db="EMBL/GenBank/DDBJ databases">
        <title>Genomic Encyclopedia of Type Strains, Phase III (KMG-III): the genomes of soil and plant-associated and newly described type strains.</title>
        <authorList>
            <person name="Whitman W."/>
        </authorList>
    </citation>
    <scope>NUCLEOTIDE SEQUENCE [LARGE SCALE GENOMIC DNA]</scope>
    <source>
        <strain evidence="2 3">CECT 3313</strain>
    </source>
</reference>
<comment type="caution">
    <text evidence="2">The sequence shown here is derived from an EMBL/GenBank/DDBJ whole genome shotgun (WGS) entry which is preliminary data.</text>
</comment>
<dbReference type="Proteomes" id="UP000585836">
    <property type="component" value="Unassembled WGS sequence"/>
</dbReference>
<name>A0A7W9PZS1_9ACTN</name>
<evidence type="ECO:0000313" key="2">
    <source>
        <dbReference type="EMBL" id="MBB5930654.1"/>
    </source>
</evidence>
<evidence type="ECO:0000256" key="1">
    <source>
        <dbReference type="SAM" id="MobiDB-lite"/>
    </source>
</evidence>
<keyword evidence="3" id="KW-1185">Reference proteome</keyword>
<feature type="region of interest" description="Disordered" evidence="1">
    <location>
        <begin position="33"/>
        <end position="56"/>
    </location>
</feature>